<accession>A0ABQ8K8N5</accession>
<dbReference type="SUPFAM" id="SSF51445">
    <property type="entry name" value="(Trans)glycosidases"/>
    <property type="match status" value="1"/>
</dbReference>
<keyword evidence="2 10" id="KW-0378">Hydrolase</keyword>
<dbReference type="InterPro" id="IPR017853">
    <property type="entry name" value="GH"/>
</dbReference>
<proteinExistence type="inferred from homology"/>
<sequence>MSSESSGPGEPGLAPPQPLSGDRASVGRADSYADSATHAPYVPGPGTTTALEPSEPSTPVGAYASPALAPAAAETSPFIPPATADPEAAAAAKDTNAGSKEALAGAGAVGVAAARPWYHYRRPWIWLVGFLALAAVVLVVVLPVWFVAVKPHRGGPGASGGAGGADGGAVTGGNGSTITTANGTTFTYTNNFGGYWVYDPADPFNNSARPNAWTPPLSEAWNFSTNRINGVNLGGLFVMEPFITPKYYQQYAAEGAIDEWTLDTAFRAKANITEVMEQHYSGFVTEQDIAEIAGAGLNWVRMPIPFWAIETWSDVGVANGTAVAEPFVARMCWQYILQVFQWARKYGIRVNLDLHTIPGSQNGYNHSGKLGTVNFLNGMMGIANAERALEYIRVITEFVTQPEYQPLIPIFSIVNEALLQTISLPVLTTFYLNAHWMVRNITGVGEGNGPYIAIHDGFMGTAYWAGFLEGSDRIILDTHPYFAFDNQPNNEPVNVTANGTTDASVYGGQWPQMACSSWGPGMNTSRSAFGVTIAGEFSNGINDCGLWVRGVNISAAYVGNCDYWAEWESWSDETKAGLKTFALASMNALGDWFFWTWKIDSSSTSGTVESPLWSYKLGLEQGWIPRDPREADGICESLGVAPNAWNQSYASYATGGAGANAVAASSAAAYGVWPPSSINNVPAASTGFLPQYTPTASVVSLPPASTYTAATVGTGSGWADGGDRRSAPTAIAGCEYPDAWNAVNAAVPTSGCGAVANERRGLPPPVVTSV</sequence>
<evidence type="ECO:0000256" key="6">
    <source>
        <dbReference type="ARBA" id="ARBA00036824"/>
    </source>
</evidence>
<dbReference type="EC" id="3.2.1.58" evidence="7"/>
<keyword evidence="9" id="KW-0812">Transmembrane</keyword>
<dbReference type="InterPro" id="IPR050386">
    <property type="entry name" value="Glycosyl_hydrolase_5"/>
</dbReference>
<keyword evidence="3" id="KW-0325">Glycoprotein</keyword>
<evidence type="ECO:0000256" key="9">
    <source>
        <dbReference type="SAM" id="Phobius"/>
    </source>
</evidence>
<comment type="similarity">
    <text evidence="1">Belongs to the glycosyl hydrolase 5 (cellulase A) family.</text>
</comment>
<evidence type="ECO:0000313" key="10">
    <source>
        <dbReference type="EMBL" id="KAH9833448.1"/>
    </source>
</evidence>
<comment type="caution">
    <text evidence="10">The sequence shown here is derived from an EMBL/GenBank/DDBJ whole genome shotgun (WGS) entry which is preliminary data.</text>
</comment>
<feature type="compositionally biased region" description="Polar residues" evidence="8">
    <location>
        <begin position="46"/>
        <end position="57"/>
    </location>
</feature>
<organism evidence="10 11">
    <name type="scientific">Rhodofomes roseus</name>
    <dbReference type="NCBI Taxonomy" id="34475"/>
    <lineage>
        <taxon>Eukaryota</taxon>
        <taxon>Fungi</taxon>
        <taxon>Dikarya</taxon>
        <taxon>Basidiomycota</taxon>
        <taxon>Agaricomycotina</taxon>
        <taxon>Agaricomycetes</taxon>
        <taxon>Polyporales</taxon>
        <taxon>Rhodofomes</taxon>
    </lineage>
</organism>
<dbReference type="PANTHER" id="PTHR31297:SF34">
    <property type="entry name" value="GLUCAN 1,3-BETA-GLUCOSIDASE 2"/>
    <property type="match status" value="1"/>
</dbReference>
<dbReference type="RefSeq" id="XP_047776188.1">
    <property type="nucleotide sequence ID" value="XM_047928381.1"/>
</dbReference>
<evidence type="ECO:0000256" key="2">
    <source>
        <dbReference type="ARBA" id="ARBA00022801"/>
    </source>
</evidence>
<evidence type="ECO:0000256" key="5">
    <source>
        <dbReference type="ARBA" id="ARBA00023316"/>
    </source>
</evidence>
<evidence type="ECO:0000313" key="11">
    <source>
        <dbReference type="Proteomes" id="UP000814176"/>
    </source>
</evidence>
<evidence type="ECO:0000256" key="3">
    <source>
        <dbReference type="ARBA" id="ARBA00023180"/>
    </source>
</evidence>
<dbReference type="Gene3D" id="3.20.20.80">
    <property type="entry name" value="Glycosidases"/>
    <property type="match status" value="1"/>
</dbReference>
<comment type="catalytic activity">
    <reaction evidence="6">
        <text>Successive hydrolysis of beta-D-glucose units from the non-reducing ends of (1-&gt;3)-beta-D-glucans, releasing alpha-glucose.</text>
        <dbReference type="EC" id="3.2.1.58"/>
    </reaction>
</comment>
<feature type="transmembrane region" description="Helical" evidence="9">
    <location>
        <begin position="124"/>
        <end position="146"/>
    </location>
</feature>
<reference evidence="10 11" key="1">
    <citation type="journal article" date="2021" name="Environ. Microbiol.">
        <title>Gene family expansions and transcriptome signatures uncover fungal adaptations to wood decay.</title>
        <authorList>
            <person name="Hage H."/>
            <person name="Miyauchi S."/>
            <person name="Viragh M."/>
            <person name="Drula E."/>
            <person name="Min B."/>
            <person name="Chaduli D."/>
            <person name="Navarro D."/>
            <person name="Favel A."/>
            <person name="Norest M."/>
            <person name="Lesage-Meessen L."/>
            <person name="Balint B."/>
            <person name="Merenyi Z."/>
            <person name="de Eugenio L."/>
            <person name="Morin E."/>
            <person name="Martinez A.T."/>
            <person name="Baldrian P."/>
            <person name="Stursova M."/>
            <person name="Martinez M.J."/>
            <person name="Novotny C."/>
            <person name="Magnuson J.K."/>
            <person name="Spatafora J.W."/>
            <person name="Maurice S."/>
            <person name="Pangilinan J."/>
            <person name="Andreopoulos W."/>
            <person name="LaButti K."/>
            <person name="Hundley H."/>
            <person name="Na H."/>
            <person name="Kuo A."/>
            <person name="Barry K."/>
            <person name="Lipzen A."/>
            <person name="Henrissat B."/>
            <person name="Riley R."/>
            <person name="Ahrendt S."/>
            <person name="Nagy L.G."/>
            <person name="Grigoriev I.V."/>
            <person name="Martin F."/>
            <person name="Rosso M.N."/>
        </authorList>
    </citation>
    <scope>NUCLEOTIDE SEQUENCE [LARGE SCALE GENOMIC DNA]</scope>
    <source>
        <strain evidence="10 11">CIRM-BRFM 1785</strain>
    </source>
</reference>
<evidence type="ECO:0000256" key="7">
    <source>
        <dbReference type="ARBA" id="ARBA00038929"/>
    </source>
</evidence>
<dbReference type="PANTHER" id="PTHR31297">
    <property type="entry name" value="GLUCAN ENDO-1,6-BETA-GLUCOSIDASE B"/>
    <property type="match status" value="1"/>
</dbReference>
<keyword evidence="11" id="KW-1185">Reference proteome</keyword>
<keyword evidence="4" id="KW-0326">Glycosidase</keyword>
<evidence type="ECO:0000256" key="1">
    <source>
        <dbReference type="ARBA" id="ARBA00005641"/>
    </source>
</evidence>
<feature type="compositionally biased region" description="Low complexity" evidence="8">
    <location>
        <begin position="1"/>
        <end position="12"/>
    </location>
</feature>
<gene>
    <name evidence="10" type="ORF">C8Q71DRAFT_875106</name>
</gene>
<keyword evidence="9" id="KW-0472">Membrane</keyword>
<dbReference type="GeneID" id="72009113"/>
<keyword evidence="5" id="KW-0961">Cell wall biogenesis/degradation</keyword>
<evidence type="ECO:0000256" key="4">
    <source>
        <dbReference type="ARBA" id="ARBA00023295"/>
    </source>
</evidence>
<keyword evidence="9" id="KW-1133">Transmembrane helix</keyword>
<feature type="region of interest" description="Disordered" evidence="8">
    <location>
        <begin position="1"/>
        <end position="63"/>
    </location>
</feature>
<evidence type="ECO:0000256" key="8">
    <source>
        <dbReference type="SAM" id="MobiDB-lite"/>
    </source>
</evidence>
<dbReference type="GO" id="GO:0016787">
    <property type="term" value="F:hydrolase activity"/>
    <property type="evidence" value="ECO:0007669"/>
    <property type="project" value="UniProtKB-KW"/>
</dbReference>
<dbReference type="Proteomes" id="UP000814176">
    <property type="component" value="Unassembled WGS sequence"/>
</dbReference>
<name>A0ABQ8K8N5_9APHY</name>
<protein>
    <recommendedName>
        <fullName evidence="7">glucan 1,3-beta-glucosidase</fullName>
        <ecNumber evidence="7">3.2.1.58</ecNumber>
    </recommendedName>
</protein>
<dbReference type="EMBL" id="JADCUA010000018">
    <property type="protein sequence ID" value="KAH9833448.1"/>
    <property type="molecule type" value="Genomic_DNA"/>
</dbReference>